<dbReference type="EMBL" id="KY984068">
    <property type="protein sequence ID" value="ARW58710.1"/>
    <property type="molecule type" value="Genomic_DNA"/>
</dbReference>
<gene>
    <name evidence="1" type="ORF">Y3_070</name>
</gene>
<protein>
    <submittedName>
        <fullName evidence="1">Uncharacterized protein</fullName>
    </submittedName>
</protein>
<evidence type="ECO:0000313" key="1">
    <source>
        <dbReference type="EMBL" id="ARW58710.1"/>
    </source>
</evidence>
<name>A0A2H4IB31_9CAUD</name>
<evidence type="ECO:0000313" key="2">
    <source>
        <dbReference type="Proteomes" id="UP000240568"/>
    </source>
</evidence>
<keyword evidence="2" id="KW-1185">Reference proteome</keyword>
<proteinExistence type="predicted"/>
<accession>A0A2H4IB31</accession>
<organism evidence="1 2">
    <name type="scientific">Erwinia phage vB_EamM_Y3</name>
    <dbReference type="NCBI Taxonomy" id="1983553"/>
    <lineage>
        <taxon>Viruses</taxon>
        <taxon>Duplodnaviria</taxon>
        <taxon>Heunggongvirae</taxon>
        <taxon>Uroviricota</taxon>
        <taxon>Caudoviricetes</taxon>
        <taxon>Sasquatchvirus</taxon>
        <taxon>Sasquatchvirus Y3</taxon>
    </lineage>
</organism>
<reference evidence="1 2" key="1">
    <citation type="submission" date="2017-04" db="EMBL/GenBank/DDBJ databases">
        <authorList>
            <person name="Afonso C.L."/>
            <person name="Miller P.J."/>
            <person name="Scott M.A."/>
            <person name="Spackman E."/>
            <person name="Goraichik I."/>
            <person name="Dimitrov K.M."/>
            <person name="Suarez D.L."/>
            <person name="Swayne D.E."/>
        </authorList>
    </citation>
    <scope>NUCLEOTIDE SEQUENCE [LARGE SCALE GENOMIC DNA]</scope>
</reference>
<sequence>MISYFAVEYLNNVPQRVYLFPPEADPTASSYRAVISAGAFDTAMCSGCLKDPNQRRFWLMRPQEWAIQLKVDERWRPRGIPPLVADLEQIKQDDLWTFYRTIGYDYKKKKFI</sequence>
<dbReference type="Proteomes" id="UP000240568">
    <property type="component" value="Segment"/>
</dbReference>